<comment type="caution">
    <text evidence="5">The sequence shown here is derived from an EMBL/GenBank/DDBJ whole genome shotgun (WGS) entry which is preliminary data.</text>
</comment>
<keyword evidence="1 3" id="KW-0732">Signal</keyword>
<dbReference type="AlphaFoldDB" id="A0A3N0F0G9"/>
<gene>
    <name evidence="5" type="ORF">ED312_02195</name>
</gene>
<organism evidence="5 6">
    <name type="scientific">Sinomicrobium pectinilyticum</name>
    <dbReference type="NCBI Taxonomy" id="1084421"/>
    <lineage>
        <taxon>Bacteria</taxon>
        <taxon>Pseudomonadati</taxon>
        <taxon>Bacteroidota</taxon>
        <taxon>Flavobacteriia</taxon>
        <taxon>Flavobacteriales</taxon>
        <taxon>Flavobacteriaceae</taxon>
        <taxon>Sinomicrobium</taxon>
    </lineage>
</organism>
<evidence type="ECO:0000256" key="3">
    <source>
        <dbReference type="SAM" id="SignalP"/>
    </source>
</evidence>
<dbReference type="OrthoDB" id="9809989at2"/>
<feature type="chain" id="PRO_5017960299" description="SbsA Ig-like domain-containing protein" evidence="3">
    <location>
        <begin position="23"/>
        <end position="562"/>
    </location>
</feature>
<sequence>MRQKAINTGLFLCIFLTLLNCAKRGSPTGGEKDITPPKMVLAEPDTSSTNFKAKRIRIYFNEYIKLKDIQKQLIVSPPMKTTPQIMPQGNASKYIDIKISDTLKENTTYVFNFGQSIVDNNEENPYSFFKYVFSTGDYVDSLTVNGYITDAIQKKPDNFVSVMLYEIDSTYTDSIVYKQVPTYITNTLDSTSTFQITNIKAGKYMLIGLKDNSGTNTYVPKTDKIAFIKDFIDVPTDSVYRLNLFEDNSYYRAARPVLAAKNRIIFGYEGTVNADSIAIDMLYPEPPADYRYRIIKDKEKDTLHYWFTPLQADSLIFKVTNPRVMVRDTFTVKIKELYSDTLTLSPAQKGSLSFKDPFSIGASTPISSVTREKISVLNKDSVAVDFTSEIDKKENLVRLKWETLPNEKYQVTLLPGAIDDFFGETNDTLSYNLSTKSFADYGNLRMILSNVDSFPIILQLTTEKGEIKDEIYAEETKSYYDFNYLNPGKYLLRVIYDDNGNGKWDTGDYLEKRQPERVSHFPGVLDIKANWEIEQDFILRDPAPPAPKTAPEKDSVPANIEE</sequence>
<dbReference type="Proteomes" id="UP000267469">
    <property type="component" value="Unassembled WGS sequence"/>
</dbReference>
<name>A0A3N0F0G9_SINP1</name>
<feature type="domain" description="SbsA Ig-like" evidence="4">
    <location>
        <begin position="33"/>
        <end position="135"/>
    </location>
</feature>
<accession>A0A3N0F0G9</accession>
<feature type="region of interest" description="Disordered" evidence="2">
    <location>
        <begin position="540"/>
        <end position="562"/>
    </location>
</feature>
<reference evidence="5 6" key="1">
    <citation type="submission" date="2018-10" db="EMBL/GenBank/DDBJ databases">
        <title>Sinomicrobium pectinilyticum sp. nov., a pectinase-producing bacterium isolated from alkaline and saline soil, and emended description of the genus Sinomicrobium.</title>
        <authorList>
            <person name="Cheng B."/>
            <person name="Li C."/>
            <person name="Lai Q."/>
            <person name="Du M."/>
            <person name="Shao Z."/>
            <person name="Xu P."/>
            <person name="Yang C."/>
        </authorList>
    </citation>
    <scope>NUCLEOTIDE SEQUENCE [LARGE SCALE GENOMIC DNA]</scope>
    <source>
        <strain evidence="5 6">5DNS001</strain>
    </source>
</reference>
<evidence type="ECO:0000256" key="2">
    <source>
        <dbReference type="SAM" id="MobiDB-lite"/>
    </source>
</evidence>
<feature type="signal peptide" evidence="3">
    <location>
        <begin position="1"/>
        <end position="22"/>
    </location>
</feature>
<evidence type="ECO:0000259" key="4">
    <source>
        <dbReference type="Pfam" id="PF13205"/>
    </source>
</evidence>
<keyword evidence="6" id="KW-1185">Reference proteome</keyword>
<dbReference type="RefSeq" id="WP_123214367.1">
    <property type="nucleotide sequence ID" value="NZ_RJTM01000011.1"/>
</dbReference>
<protein>
    <recommendedName>
        <fullName evidence="4">SbsA Ig-like domain-containing protein</fullName>
    </recommendedName>
</protein>
<proteinExistence type="predicted"/>
<dbReference type="EMBL" id="RJTM01000011">
    <property type="protein sequence ID" value="RNL93457.1"/>
    <property type="molecule type" value="Genomic_DNA"/>
</dbReference>
<dbReference type="Pfam" id="PF13205">
    <property type="entry name" value="Big_5"/>
    <property type="match status" value="1"/>
</dbReference>
<evidence type="ECO:0000256" key="1">
    <source>
        <dbReference type="ARBA" id="ARBA00022729"/>
    </source>
</evidence>
<evidence type="ECO:0000313" key="5">
    <source>
        <dbReference type="EMBL" id="RNL93457.1"/>
    </source>
</evidence>
<dbReference type="InterPro" id="IPR032812">
    <property type="entry name" value="SbsA_Ig"/>
</dbReference>
<evidence type="ECO:0000313" key="6">
    <source>
        <dbReference type="Proteomes" id="UP000267469"/>
    </source>
</evidence>